<reference evidence="1" key="1">
    <citation type="journal article" date="2015" name="Nature">
        <title>Complex archaea that bridge the gap between prokaryotes and eukaryotes.</title>
        <authorList>
            <person name="Spang A."/>
            <person name="Saw J.H."/>
            <person name="Jorgensen S.L."/>
            <person name="Zaremba-Niedzwiedzka K."/>
            <person name="Martijn J."/>
            <person name="Lind A.E."/>
            <person name="van Eijk R."/>
            <person name="Schleper C."/>
            <person name="Guy L."/>
            <person name="Ettema T.J."/>
        </authorList>
    </citation>
    <scope>NUCLEOTIDE SEQUENCE</scope>
</reference>
<dbReference type="AlphaFoldDB" id="A0A0F9JCK1"/>
<organism evidence="1">
    <name type="scientific">marine sediment metagenome</name>
    <dbReference type="NCBI Taxonomy" id="412755"/>
    <lineage>
        <taxon>unclassified sequences</taxon>
        <taxon>metagenomes</taxon>
        <taxon>ecological metagenomes</taxon>
    </lineage>
</organism>
<comment type="caution">
    <text evidence="1">The sequence shown here is derived from an EMBL/GenBank/DDBJ whole genome shotgun (WGS) entry which is preliminary data.</text>
</comment>
<gene>
    <name evidence="1" type="ORF">LCGC14_1470010</name>
</gene>
<proteinExistence type="predicted"/>
<name>A0A0F9JCK1_9ZZZZ</name>
<dbReference type="EMBL" id="LAZR01010330">
    <property type="protein sequence ID" value="KKM67539.1"/>
    <property type="molecule type" value="Genomic_DNA"/>
</dbReference>
<sequence length="79" mass="9457">MMWWILFFIFIILPVLYSDEIAEFLIDDTQYEGDIIITSSTDYDTVDEELIEMEEIIIDEPIDFEEQMKKDCIRMGMTC</sequence>
<evidence type="ECO:0000313" key="1">
    <source>
        <dbReference type="EMBL" id="KKM67539.1"/>
    </source>
</evidence>
<protein>
    <submittedName>
        <fullName evidence="1">Uncharacterized protein</fullName>
    </submittedName>
</protein>
<accession>A0A0F9JCK1</accession>